<dbReference type="EMBL" id="QUSF01000016">
    <property type="protein sequence ID" value="RLW03351.1"/>
    <property type="molecule type" value="Genomic_DNA"/>
</dbReference>
<evidence type="ECO:0000313" key="2">
    <source>
        <dbReference type="Proteomes" id="UP000276834"/>
    </source>
</evidence>
<organism evidence="1 2">
    <name type="scientific">Chloebia gouldiae</name>
    <name type="common">Gouldian finch</name>
    <name type="synonym">Erythrura gouldiae</name>
    <dbReference type="NCBI Taxonomy" id="44316"/>
    <lineage>
        <taxon>Eukaryota</taxon>
        <taxon>Metazoa</taxon>
        <taxon>Chordata</taxon>
        <taxon>Craniata</taxon>
        <taxon>Vertebrata</taxon>
        <taxon>Euteleostomi</taxon>
        <taxon>Archelosauria</taxon>
        <taxon>Archosauria</taxon>
        <taxon>Dinosauria</taxon>
        <taxon>Saurischia</taxon>
        <taxon>Theropoda</taxon>
        <taxon>Coelurosauria</taxon>
        <taxon>Aves</taxon>
        <taxon>Neognathae</taxon>
        <taxon>Neoaves</taxon>
        <taxon>Telluraves</taxon>
        <taxon>Australaves</taxon>
        <taxon>Passeriformes</taxon>
        <taxon>Passeroidea</taxon>
        <taxon>Passeridae</taxon>
        <taxon>Chloebia</taxon>
    </lineage>
</organism>
<accession>A0A3L8SKL6</accession>
<keyword evidence="2" id="KW-1185">Reference proteome</keyword>
<name>A0A3L8SKL6_CHLGU</name>
<dbReference type="AlphaFoldDB" id="A0A3L8SKL6"/>
<dbReference type="Proteomes" id="UP000276834">
    <property type="component" value="Unassembled WGS sequence"/>
</dbReference>
<protein>
    <submittedName>
        <fullName evidence="1">Uncharacterized protein</fullName>
    </submittedName>
</protein>
<proteinExistence type="predicted"/>
<gene>
    <name evidence="1" type="ORF">DV515_00006664</name>
</gene>
<evidence type="ECO:0000313" key="1">
    <source>
        <dbReference type="EMBL" id="RLW03351.1"/>
    </source>
</evidence>
<reference evidence="1 2" key="1">
    <citation type="journal article" date="2018" name="Proc. R. Soc. B">
        <title>A non-coding region near Follistatin controls head colour polymorphism in the Gouldian finch.</title>
        <authorList>
            <person name="Toomey M.B."/>
            <person name="Marques C.I."/>
            <person name="Andrade P."/>
            <person name="Araujo P.M."/>
            <person name="Sabatino S."/>
            <person name="Gazda M.A."/>
            <person name="Afonso S."/>
            <person name="Lopes R.J."/>
            <person name="Corbo J.C."/>
            <person name="Carneiro M."/>
        </authorList>
    </citation>
    <scope>NUCLEOTIDE SEQUENCE [LARGE SCALE GENOMIC DNA]</scope>
    <source>
        <strain evidence="1">Red01</strain>
        <tissue evidence="1">Muscle</tissue>
    </source>
</reference>
<comment type="caution">
    <text evidence="1">The sequence shown here is derived from an EMBL/GenBank/DDBJ whole genome shotgun (WGS) entry which is preliminary data.</text>
</comment>
<sequence length="65" mass="7270">MDEPGLAQELVQMLHSPLRTGAKLSLQEPVRPRWLKEMHIPACSTPPVGPTCESFPLLLHFRLAP</sequence>